<dbReference type="InterPro" id="IPR004839">
    <property type="entry name" value="Aminotransferase_I/II_large"/>
</dbReference>
<dbReference type="CDD" id="cd00833">
    <property type="entry name" value="PKS"/>
    <property type="match status" value="1"/>
</dbReference>
<gene>
    <name evidence="8" type="ORF">HC031_26095</name>
</gene>
<dbReference type="Gene3D" id="1.10.1200.10">
    <property type="entry name" value="ACP-like"/>
    <property type="match status" value="1"/>
</dbReference>
<keyword evidence="5" id="KW-0663">Pyridoxal phosphate</keyword>
<sequence length="974" mass="101860">MSERSEPIAVVGMACRFPGGEDLDGYWDLIRTGRVATAPVSPDRWRHGWLHDADDLRAADFAYTDVVAHLADVDSFAAQRYALAPRRIEVTDPQHRLLVTLTDDALRDAGLGAIPRDRTGVYVGASVSEYKDLLTSRIRARQMAAGEFGAPLDADAARAAVDGVAPPRAYTIPGTLLNMAAATVSAVFDFSGPSFVVDAACASALVALHEAVVHLRAGECDLAVAGGVYLNLVPDNLIGFSRIGAVSRAGVCRPFDRRADGFVLGEGAGVVVLKRLADALRDGDRPYAVIRGTGCANDGRAEGPMTPRLEGQVTCLRRAYRDAAVDPAAVGFVECHGTATPAGDAVELAALREVFGAGGATEVSSVKANIGHTMSAAGIAGLIKAVLVLRHATVPPQVGCDEPDPMLGSLRVSDTARPWARNPGAPRRAGVSSFGFGGTNVHVVLEEAPGAPHPVTSSPRDGQATRYWAVRRGSAPASPDVRGEPAGSSVPAPTADALMAAIASAGAYPEDSLRPDQALVDDLGFDSLMLLELEEHLAKAYPGLDRLPDELLQRTTTIAEVAAWLDRHAGPPVAHTEPLVDDRLPELAALGDRLSLAERLGVPNPYFVAHDGALGATTVVDGAELIDFSGYDYLGLATDPAVVAAAAEAVARYGTSVSASRVASGERPLHRDLEAEIADLLGAEAALTMVSGHATNVGVLGHLLRPGDLALHDALAHDSILQGIRLSGASRRPFPHNDLAALDRLLTDLAPRHRRVVVAVEGVYSMDGDLADLPALVELRRRHGFLLYVDEAHSVGVLGATGRGAGEHWDVAASDVDIWMGTLSKALASCGGYVAGEARLIEYLRYTTPGFVYSVGLPPAAGAAALAALRRLRAEPGRVARLTANTALFRRLAAEAGLAVGSGTAPVVPVLTGGSSGALLLADRMRRRGVNVQPILYPAVEDSAARLRFFINASHTPQQLEDTVAALAAEVASL</sequence>
<dbReference type="Pfam" id="PF00155">
    <property type="entry name" value="Aminotran_1_2"/>
    <property type="match status" value="1"/>
</dbReference>
<dbReference type="Proteomes" id="UP000722989">
    <property type="component" value="Unassembled WGS sequence"/>
</dbReference>
<evidence type="ECO:0000256" key="2">
    <source>
        <dbReference type="ARBA" id="ARBA00022450"/>
    </source>
</evidence>
<protein>
    <submittedName>
        <fullName evidence="8">Aminotransferase class I/II-fold pyridoxal phosphate-dependent enzyme</fullName>
    </submittedName>
</protein>
<evidence type="ECO:0000256" key="5">
    <source>
        <dbReference type="ARBA" id="ARBA00022898"/>
    </source>
</evidence>
<dbReference type="GO" id="GO:0008483">
    <property type="term" value="F:transaminase activity"/>
    <property type="evidence" value="ECO:0007669"/>
    <property type="project" value="UniProtKB-KW"/>
</dbReference>
<keyword evidence="9" id="KW-1185">Reference proteome</keyword>
<feature type="domain" description="Carrier" evidence="6">
    <location>
        <begin position="489"/>
        <end position="569"/>
    </location>
</feature>
<dbReference type="Gene3D" id="3.40.47.10">
    <property type="match status" value="1"/>
</dbReference>
<dbReference type="SUPFAM" id="SSF53383">
    <property type="entry name" value="PLP-dependent transferases"/>
    <property type="match status" value="1"/>
</dbReference>
<dbReference type="InterPro" id="IPR001917">
    <property type="entry name" value="Aminotrans_II_pyridoxalP_BS"/>
</dbReference>
<dbReference type="InterPro" id="IPR050091">
    <property type="entry name" value="PKS_NRPS_Biosynth_Enz"/>
</dbReference>
<dbReference type="PROSITE" id="PS00599">
    <property type="entry name" value="AA_TRANSFER_CLASS_2"/>
    <property type="match status" value="1"/>
</dbReference>
<keyword evidence="8" id="KW-0032">Aminotransferase</keyword>
<dbReference type="InterPro" id="IPR014030">
    <property type="entry name" value="Ketoacyl_synth_N"/>
</dbReference>
<feature type="domain" description="Ketosynthase family 3 (KS3)" evidence="7">
    <location>
        <begin position="5"/>
        <end position="447"/>
    </location>
</feature>
<dbReference type="Pfam" id="PF16197">
    <property type="entry name" value="KAsynt_C_assoc"/>
    <property type="match status" value="1"/>
</dbReference>
<dbReference type="PROSITE" id="PS50075">
    <property type="entry name" value="CARRIER"/>
    <property type="match status" value="1"/>
</dbReference>
<dbReference type="SUPFAM" id="SSF47336">
    <property type="entry name" value="ACP-like"/>
    <property type="match status" value="1"/>
</dbReference>
<accession>A0ABX0Y787</accession>
<dbReference type="InterPro" id="IPR020841">
    <property type="entry name" value="PKS_Beta-ketoAc_synthase_dom"/>
</dbReference>
<dbReference type="InterPro" id="IPR009081">
    <property type="entry name" value="PP-bd_ACP"/>
</dbReference>
<dbReference type="Pfam" id="PF00109">
    <property type="entry name" value="ketoacyl-synt"/>
    <property type="match status" value="1"/>
</dbReference>
<organism evidence="8 9">
    <name type="scientific">Planosporangium thailandense</name>
    <dbReference type="NCBI Taxonomy" id="765197"/>
    <lineage>
        <taxon>Bacteria</taxon>
        <taxon>Bacillati</taxon>
        <taxon>Actinomycetota</taxon>
        <taxon>Actinomycetes</taxon>
        <taxon>Micromonosporales</taxon>
        <taxon>Micromonosporaceae</taxon>
        <taxon>Planosporangium</taxon>
    </lineage>
</organism>
<dbReference type="PANTHER" id="PTHR43775:SF37">
    <property type="entry name" value="SI:DKEY-61P9.11"/>
    <property type="match status" value="1"/>
</dbReference>
<dbReference type="SUPFAM" id="SSF53901">
    <property type="entry name" value="Thiolase-like"/>
    <property type="match status" value="1"/>
</dbReference>
<dbReference type="Gene3D" id="3.90.1150.10">
    <property type="entry name" value="Aspartate Aminotransferase, domain 1"/>
    <property type="match status" value="1"/>
</dbReference>
<evidence type="ECO:0000313" key="9">
    <source>
        <dbReference type="Proteomes" id="UP000722989"/>
    </source>
</evidence>
<evidence type="ECO:0000256" key="1">
    <source>
        <dbReference type="ARBA" id="ARBA00001933"/>
    </source>
</evidence>
<dbReference type="PROSITE" id="PS00606">
    <property type="entry name" value="KS3_1"/>
    <property type="match status" value="1"/>
</dbReference>
<dbReference type="Pfam" id="PF02801">
    <property type="entry name" value="Ketoacyl-synt_C"/>
    <property type="match status" value="1"/>
</dbReference>
<dbReference type="InterPro" id="IPR036736">
    <property type="entry name" value="ACP-like_sf"/>
</dbReference>
<evidence type="ECO:0000259" key="7">
    <source>
        <dbReference type="PROSITE" id="PS52004"/>
    </source>
</evidence>
<name>A0ABX0Y787_9ACTN</name>
<comment type="caution">
    <text evidence="8">The sequence shown here is derived from an EMBL/GenBank/DDBJ whole genome shotgun (WGS) entry which is preliminary data.</text>
</comment>
<comment type="cofactor">
    <cofactor evidence="1">
        <name>pyridoxal 5'-phosphate</name>
        <dbReference type="ChEBI" id="CHEBI:597326"/>
    </cofactor>
</comment>
<keyword evidence="2" id="KW-0596">Phosphopantetheine</keyword>
<dbReference type="InterPro" id="IPR016039">
    <property type="entry name" value="Thiolase-like"/>
</dbReference>
<dbReference type="InterPro" id="IPR014031">
    <property type="entry name" value="Ketoacyl_synth_C"/>
</dbReference>
<dbReference type="Pfam" id="PF00550">
    <property type="entry name" value="PP-binding"/>
    <property type="match status" value="1"/>
</dbReference>
<dbReference type="InterPro" id="IPR018201">
    <property type="entry name" value="Ketoacyl_synth_AS"/>
</dbReference>
<dbReference type="InterPro" id="IPR032821">
    <property type="entry name" value="PKS_assoc"/>
</dbReference>
<evidence type="ECO:0000313" key="8">
    <source>
        <dbReference type="EMBL" id="NJC73164.1"/>
    </source>
</evidence>
<dbReference type="EMBL" id="JAATVY010000026">
    <property type="protein sequence ID" value="NJC73164.1"/>
    <property type="molecule type" value="Genomic_DNA"/>
</dbReference>
<proteinExistence type="predicted"/>
<dbReference type="PROSITE" id="PS52004">
    <property type="entry name" value="KS3_2"/>
    <property type="match status" value="1"/>
</dbReference>
<evidence type="ECO:0000256" key="4">
    <source>
        <dbReference type="ARBA" id="ARBA00022679"/>
    </source>
</evidence>
<dbReference type="Gene3D" id="3.40.640.10">
    <property type="entry name" value="Type I PLP-dependent aspartate aminotransferase-like (Major domain)"/>
    <property type="match status" value="1"/>
</dbReference>
<evidence type="ECO:0000259" key="6">
    <source>
        <dbReference type="PROSITE" id="PS50075"/>
    </source>
</evidence>
<dbReference type="PANTHER" id="PTHR43775">
    <property type="entry name" value="FATTY ACID SYNTHASE"/>
    <property type="match status" value="1"/>
</dbReference>
<dbReference type="InterPro" id="IPR015424">
    <property type="entry name" value="PyrdxlP-dep_Trfase"/>
</dbReference>
<dbReference type="SMART" id="SM00825">
    <property type="entry name" value="PKS_KS"/>
    <property type="match status" value="1"/>
</dbReference>
<keyword evidence="3" id="KW-0597">Phosphoprotein</keyword>
<dbReference type="InterPro" id="IPR015422">
    <property type="entry name" value="PyrdxlP-dep_Trfase_small"/>
</dbReference>
<evidence type="ECO:0000256" key="3">
    <source>
        <dbReference type="ARBA" id="ARBA00022553"/>
    </source>
</evidence>
<dbReference type="InterPro" id="IPR015421">
    <property type="entry name" value="PyrdxlP-dep_Trfase_major"/>
</dbReference>
<dbReference type="RefSeq" id="WP_167928070.1">
    <property type="nucleotide sequence ID" value="NZ_JAATVY010000026.1"/>
</dbReference>
<reference evidence="8 9" key="1">
    <citation type="submission" date="2020-03" db="EMBL/GenBank/DDBJ databases">
        <title>WGS of the type strain of Planosporangium spp.</title>
        <authorList>
            <person name="Thawai C."/>
        </authorList>
    </citation>
    <scope>NUCLEOTIDE SEQUENCE [LARGE SCALE GENOMIC DNA]</scope>
    <source>
        <strain evidence="8 9">TBRC 5610</strain>
    </source>
</reference>
<keyword evidence="4" id="KW-0808">Transferase</keyword>